<organism evidence="13 14">
    <name type="scientific">Pedobacter westerhofensis</name>
    <dbReference type="NCBI Taxonomy" id="425512"/>
    <lineage>
        <taxon>Bacteria</taxon>
        <taxon>Pseudomonadati</taxon>
        <taxon>Bacteroidota</taxon>
        <taxon>Sphingobacteriia</taxon>
        <taxon>Sphingobacteriales</taxon>
        <taxon>Sphingobacteriaceae</taxon>
        <taxon>Pedobacter</taxon>
    </lineage>
</organism>
<feature type="domain" description="TonB C-terminal" evidence="12">
    <location>
        <begin position="194"/>
        <end position="285"/>
    </location>
</feature>
<dbReference type="InterPro" id="IPR051045">
    <property type="entry name" value="TonB-dependent_transducer"/>
</dbReference>
<dbReference type="PROSITE" id="PS52015">
    <property type="entry name" value="TONB_CTD"/>
    <property type="match status" value="1"/>
</dbReference>
<evidence type="ECO:0000259" key="12">
    <source>
        <dbReference type="PROSITE" id="PS52015"/>
    </source>
</evidence>
<dbReference type="SUPFAM" id="SSF74653">
    <property type="entry name" value="TolA/TonB C-terminal domain"/>
    <property type="match status" value="1"/>
</dbReference>
<evidence type="ECO:0000256" key="5">
    <source>
        <dbReference type="ARBA" id="ARBA00022519"/>
    </source>
</evidence>
<keyword evidence="14" id="KW-1185">Reference proteome</keyword>
<keyword evidence="5" id="KW-0997">Cell inner membrane</keyword>
<evidence type="ECO:0000256" key="11">
    <source>
        <dbReference type="SAM" id="Phobius"/>
    </source>
</evidence>
<comment type="similarity">
    <text evidence="2">Belongs to the TonB family.</text>
</comment>
<dbReference type="GO" id="GO:0030288">
    <property type="term" value="C:outer membrane-bounded periplasmic space"/>
    <property type="evidence" value="ECO:0007669"/>
    <property type="project" value="InterPro"/>
</dbReference>
<dbReference type="GO" id="GO:0015031">
    <property type="term" value="P:protein transport"/>
    <property type="evidence" value="ECO:0007669"/>
    <property type="project" value="UniProtKB-KW"/>
</dbReference>
<dbReference type="Proteomes" id="UP000320300">
    <property type="component" value="Unassembled WGS sequence"/>
</dbReference>
<dbReference type="AlphaFoldDB" id="A0A521E8U0"/>
<dbReference type="GO" id="GO:0055085">
    <property type="term" value="P:transmembrane transport"/>
    <property type="evidence" value="ECO:0007669"/>
    <property type="project" value="InterPro"/>
</dbReference>
<dbReference type="InterPro" id="IPR006260">
    <property type="entry name" value="TonB/TolA_C"/>
</dbReference>
<dbReference type="PRINTS" id="PR01374">
    <property type="entry name" value="TONBPROTEIN"/>
</dbReference>
<keyword evidence="6 11" id="KW-0812">Transmembrane</keyword>
<feature type="region of interest" description="Disordered" evidence="10">
    <location>
        <begin position="91"/>
        <end position="110"/>
    </location>
</feature>
<evidence type="ECO:0000256" key="6">
    <source>
        <dbReference type="ARBA" id="ARBA00022692"/>
    </source>
</evidence>
<dbReference type="GO" id="GO:0031992">
    <property type="term" value="F:energy transducer activity"/>
    <property type="evidence" value="ECO:0007669"/>
    <property type="project" value="InterPro"/>
</dbReference>
<feature type="compositionally biased region" description="Basic and acidic residues" evidence="10">
    <location>
        <begin position="99"/>
        <end position="110"/>
    </location>
</feature>
<dbReference type="InterPro" id="IPR037682">
    <property type="entry name" value="TonB_C"/>
</dbReference>
<gene>
    <name evidence="13" type="ORF">SAMN06265348_107241</name>
</gene>
<dbReference type="InterPro" id="IPR003538">
    <property type="entry name" value="TonB"/>
</dbReference>
<keyword evidence="3" id="KW-0813">Transport</keyword>
<reference evidence="13 14" key="1">
    <citation type="submission" date="2017-05" db="EMBL/GenBank/DDBJ databases">
        <authorList>
            <person name="Varghese N."/>
            <person name="Submissions S."/>
        </authorList>
    </citation>
    <scope>NUCLEOTIDE SEQUENCE [LARGE SCALE GENOMIC DNA]</scope>
    <source>
        <strain evidence="13 14">DSM 19036</strain>
    </source>
</reference>
<dbReference type="GO" id="GO:0098797">
    <property type="term" value="C:plasma membrane protein complex"/>
    <property type="evidence" value="ECO:0007669"/>
    <property type="project" value="TreeGrafter"/>
</dbReference>
<evidence type="ECO:0000256" key="4">
    <source>
        <dbReference type="ARBA" id="ARBA00022475"/>
    </source>
</evidence>
<dbReference type="Gene3D" id="3.30.1150.10">
    <property type="match status" value="1"/>
</dbReference>
<evidence type="ECO:0000256" key="9">
    <source>
        <dbReference type="ARBA" id="ARBA00023136"/>
    </source>
</evidence>
<name>A0A521E8U0_9SPHI</name>
<evidence type="ECO:0000313" key="14">
    <source>
        <dbReference type="Proteomes" id="UP000320300"/>
    </source>
</evidence>
<dbReference type="Pfam" id="PF03544">
    <property type="entry name" value="TonB_C"/>
    <property type="match status" value="1"/>
</dbReference>
<keyword evidence="4" id="KW-1003">Cell membrane</keyword>
<dbReference type="PANTHER" id="PTHR33446:SF2">
    <property type="entry name" value="PROTEIN TONB"/>
    <property type="match status" value="1"/>
</dbReference>
<keyword evidence="9 11" id="KW-0472">Membrane</keyword>
<dbReference type="PANTHER" id="PTHR33446">
    <property type="entry name" value="PROTEIN TONB-RELATED"/>
    <property type="match status" value="1"/>
</dbReference>
<dbReference type="NCBIfam" id="TIGR01352">
    <property type="entry name" value="tonB_Cterm"/>
    <property type="match status" value="1"/>
</dbReference>
<accession>A0A521E8U0</accession>
<feature type="transmembrane region" description="Helical" evidence="11">
    <location>
        <begin position="50"/>
        <end position="68"/>
    </location>
</feature>
<evidence type="ECO:0000256" key="8">
    <source>
        <dbReference type="ARBA" id="ARBA00022989"/>
    </source>
</evidence>
<comment type="subcellular location">
    <subcellularLocation>
        <location evidence="1">Cell inner membrane</location>
        <topology evidence="1">Single-pass membrane protein</topology>
        <orientation evidence="1">Periplasmic side</orientation>
    </subcellularLocation>
</comment>
<keyword evidence="7" id="KW-0653">Protein transport</keyword>
<dbReference type="GO" id="GO:0015891">
    <property type="term" value="P:siderophore transport"/>
    <property type="evidence" value="ECO:0007669"/>
    <property type="project" value="InterPro"/>
</dbReference>
<protein>
    <submittedName>
        <fullName evidence="13">Outer membrane transport energization protein TonB</fullName>
    </submittedName>
</protein>
<dbReference type="EMBL" id="FXTN01000007">
    <property type="protein sequence ID" value="SMO80366.1"/>
    <property type="molecule type" value="Genomic_DNA"/>
</dbReference>
<evidence type="ECO:0000256" key="1">
    <source>
        <dbReference type="ARBA" id="ARBA00004383"/>
    </source>
</evidence>
<evidence type="ECO:0000313" key="13">
    <source>
        <dbReference type="EMBL" id="SMO80366.1"/>
    </source>
</evidence>
<proteinExistence type="inferred from homology"/>
<evidence type="ECO:0000256" key="10">
    <source>
        <dbReference type="SAM" id="MobiDB-lite"/>
    </source>
</evidence>
<evidence type="ECO:0000256" key="7">
    <source>
        <dbReference type="ARBA" id="ARBA00022927"/>
    </source>
</evidence>
<keyword evidence="8 11" id="KW-1133">Transmembrane helix</keyword>
<dbReference type="RefSeq" id="WP_142529055.1">
    <property type="nucleotide sequence ID" value="NZ_CBCSJO010000007.1"/>
</dbReference>
<evidence type="ECO:0000256" key="3">
    <source>
        <dbReference type="ARBA" id="ARBA00022448"/>
    </source>
</evidence>
<sequence length="285" mass="31437">MLKNLIPNIMINISSDLYKSSWTELVFKNRNKAYGAYQLRAQSSSITARSLLIVVPAFVLLFAGPVLYRKFSPKQIEPAVISTPVELRPISPDISKPPLKKEEPPKAEPVHDNVKTVKLPSKITVVEQPVADETPPTVKEIENAVVGQLNQAGEATHETVTPVTGSGTGTGAVPAEDNTVYDTGGVELYPEFEGGMGAWAKFIQRNLRYPEMAMEREIEGKVFVSFVVEKDGTISNVNIVKGIGGGCDEEAIRVIRKSPRWRPGMQHNLPVRVRYNMPLSFMLSH</sequence>
<dbReference type="OrthoDB" id="649093at2"/>
<evidence type="ECO:0000256" key="2">
    <source>
        <dbReference type="ARBA" id="ARBA00006555"/>
    </source>
</evidence>